<dbReference type="EMBL" id="JAHXRF010000003">
    <property type="protein sequence ID" value="MBW4864939.1"/>
    <property type="molecule type" value="Genomic_DNA"/>
</dbReference>
<dbReference type="GO" id="GO:0030153">
    <property type="term" value="P:bacteriocin immunity"/>
    <property type="evidence" value="ECO:0007669"/>
    <property type="project" value="InterPro"/>
</dbReference>
<evidence type="ECO:0000313" key="3">
    <source>
        <dbReference type="Proteomes" id="UP001196873"/>
    </source>
</evidence>
<organism evidence="2 3">
    <name type="scientific">Segatella salivae</name>
    <dbReference type="NCBI Taxonomy" id="228604"/>
    <lineage>
        <taxon>Bacteria</taxon>
        <taxon>Pseudomonadati</taxon>
        <taxon>Bacteroidota</taxon>
        <taxon>Bacteroidia</taxon>
        <taxon>Bacteroidales</taxon>
        <taxon>Prevotellaceae</taxon>
        <taxon>Segatella</taxon>
    </lineage>
</organism>
<accession>A0AAW4NLH1</accession>
<feature type="domain" description="Uncharacterized protein YyaB-like PH" evidence="1">
    <location>
        <begin position="64"/>
        <end position="128"/>
    </location>
</feature>
<sequence length="129" mass="14771">MNRIFHHKITPVAKCAVASFTLFSLWCFWHLQAFSGFVTAVLVVLMVERVLHTTYTFMQDDAGNEVLCIERGRLSRQRIIRIADIIQITPLQTAFGASQYLLVKYGPNRLISLQPDDTKAFLAELKTRQ</sequence>
<reference evidence="2" key="1">
    <citation type="submission" date="2021-07" db="EMBL/GenBank/DDBJ databases">
        <title>Genomic diversity and antimicrobial resistance of Prevotella spp. isolated from chronic lung disease airways.</title>
        <authorList>
            <person name="Webb K.A."/>
            <person name="Olagoke O.S."/>
            <person name="Baird T."/>
            <person name="Neill J."/>
            <person name="Pham A."/>
            <person name="Wells T.J."/>
            <person name="Ramsay K.A."/>
            <person name="Bell S.C."/>
            <person name="Sarovich D.S."/>
            <person name="Price E.P."/>
        </authorList>
    </citation>
    <scope>NUCLEOTIDE SEQUENCE</scope>
    <source>
        <strain evidence="2">SCHI0047.S.3</strain>
    </source>
</reference>
<proteinExistence type="predicted"/>
<evidence type="ECO:0000259" key="1">
    <source>
        <dbReference type="Pfam" id="PF06713"/>
    </source>
</evidence>
<dbReference type="AlphaFoldDB" id="A0AAW4NLH1"/>
<evidence type="ECO:0000313" key="2">
    <source>
        <dbReference type="EMBL" id="MBW4864939.1"/>
    </source>
</evidence>
<comment type="caution">
    <text evidence="2">The sequence shown here is derived from an EMBL/GenBank/DDBJ whole genome shotgun (WGS) entry which is preliminary data.</text>
</comment>
<dbReference type="RefSeq" id="WP_219427324.1">
    <property type="nucleotide sequence ID" value="NZ_JAHXRD010000003.1"/>
</dbReference>
<gene>
    <name evidence="2" type="ORF">KZY68_02665</name>
</gene>
<protein>
    <submittedName>
        <fullName evidence="2">PH domain-containing protein</fullName>
    </submittedName>
</protein>
<dbReference type="Pfam" id="PF06713">
    <property type="entry name" value="bPH_4"/>
    <property type="match status" value="1"/>
</dbReference>
<dbReference type="InterPro" id="IPR009589">
    <property type="entry name" value="PH_YyaB-like"/>
</dbReference>
<name>A0AAW4NLH1_9BACT</name>
<dbReference type="Proteomes" id="UP001196873">
    <property type="component" value="Unassembled WGS sequence"/>
</dbReference>